<keyword evidence="2" id="KW-1185">Reference proteome</keyword>
<name>B0JTF2_MICAN</name>
<protein>
    <submittedName>
        <fullName evidence="1">Uncharacterized protein</fullName>
    </submittedName>
</protein>
<evidence type="ECO:0000313" key="2">
    <source>
        <dbReference type="Proteomes" id="UP000001510"/>
    </source>
</evidence>
<dbReference type="PaxDb" id="449447-MAE_44330"/>
<accession>B0JTF2</accession>
<dbReference type="HOGENOM" id="CLU_2917478_0_0_3"/>
<gene>
    <name evidence="1" type="ordered locus">MAE_44330</name>
</gene>
<sequence>MLVETRQEARGKRQKDNFPFNLSLFPYICRKFFDLCKRAFLLLQYGWNCPTPEMEGQTKVI</sequence>
<dbReference type="STRING" id="449447.MAE_44330"/>
<dbReference type="EnsemblBacteria" id="BAG04255">
    <property type="protein sequence ID" value="BAG04255"/>
    <property type="gene ID" value="MAE_44330"/>
</dbReference>
<organism evidence="1 2">
    <name type="scientific">Microcystis aeruginosa (strain NIES-843 / IAM M-2473)</name>
    <dbReference type="NCBI Taxonomy" id="449447"/>
    <lineage>
        <taxon>Bacteria</taxon>
        <taxon>Bacillati</taxon>
        <taxon>Cyanobacteriota</taxon>
        <taxon>Cyanophyceae</taxon>
        <taxon>Oscillatoriophycideae</taxon>
        <taxon>Chroococcales</taxon>
        <taxon>Microcystaceae</taxon>
        <taxon>Microcystis</taxon>
    </lineage>
</organism>
<dbReference type="KEGG" id="mar:MAE_44330"/>
<reference evidence="1 2" key="1">
    <citation type="journal article" date="2007" name="DNA Res.">
        <title>Complete genomic structure of the bloom-forming toxic cyanobacterium Microcystis aeruginosa NIES-843.</title>
        <authorList>
            <person name="Kaneko T."/>
            <person name="Nakajima N."/>
            <person name="Okamoto S."/>
            <person name="Suzuki I."/>
            <person name="Tanabe Y."/>
            <person name="Tamaoki M."/>
            <person name="Nakamura Y."/>
            <person name="Kasai F."/>
            <person name="Watanabe A."/>
            <person name="Kawashima K."/>
            <person name="Kishida Y."/>
            <person name="Ono A."/>
            <person name="Shimizu Y."/>
            <person name="Takahashi C."/>
            <person name="Minami C."/>
            <person name="Fujishiro T."/>
            <person name="Kohara M."/>
            <person name="Katoh M."/>
            <person name="Nakazaki N."/>
            <person name="Nakayama S."/>
            <person name="Yamada M."/>
            <person name="Tabata S."/>
            <person name="Watanabe M.M."/>
        </authorList>
    </citation>
    <scope>NUCLEOTIDE SEQUENCE [LARGE SCALE GENOMIC DNA]</scope>
    <source>
        <strain evidence="2">NIES-843 / IAM M-247</strain>
    </source>
</reference>
<dbReference type="EMBL" id="AP009552">
    <property type="protein sequence ID" value="BAG04255.1"/>
    <property type="molecule type" value="Genomic_DNA"/>
</dbReference>
<dbReference type="AlphaFoldDB" id="B0JTF2"/>
<evidence type="ECO:0000313" key="1">
    <source>
        <dbReference type="EMBL" id="BAG04255.1"/>
    </source>
</evidence>
<dbReference type="Proteomes" id="UP000001510">
    <property type="component" value="Chromosome"/>
</dbReference>
<proteinExistence type="predicted"/>